<name>W4GBR7_APHAT</name>
<organism evidence="1">
    <name type="scientific">Aphanomyces astaci</name>
    <name type="common">Crayfish plague agent</name>
    <dbReference type="NCBI Taxonomy" id="112090"/>
    <lineage>
        <taxon>Eukaryota</taxon>
        <taxon>Sar</taxon>
        <taxon>Stramenopiles</taxon>
        <taxon>Oomycota</taxon>
        <taxon>Saprolegniomycetes</taxon>
        <taxon>Saprolegniales</taxon>
        <taxon>Verrucalvaceae</taxon>
        <taxon>Aphanomyces</taxon>
    </lineage>
</organism>
<sequence length="193" mass="19889">MPSTCPSCTHVSQDPNATFCSKCGSTFNGAANLNNVVASPVASAYAVPVSPLLVAAPGQVLKPDGTCAHVSTDREMTCLGVCLASCTYESHDDSATFCSMCGNAYNANLVIVTPVATVYEAHPVAASPVAASPLLVTATGQVLKPDGTCAHVRADSDFTICGICCGICFFPAGIICCLLMQERHCSHCRVVLP</sequence>
<dbReference type="RefSeq" id="XP_009833423.1">
    <property type="nucleotide sequence ID" value="XM_009835121.1"/>
</dbReference>
<evidence type="ECO:0000313" key="1">
    <source>
        <dbReference type="EMBL" id="ETV77117.1"/>
    </source>
</evidence>
<dbReference type="AlphaFoldDB" id="W4GBR7"/>
<dbReference type="Pfam" id="PF10164">
    <property type="entry name" value="BRI3"/>
    <property type="match status" value="1"/>
</dbReference>
<reference evidence="1" key="1">
    <citation type="submission" date="2013-12" db="EMBL/GenBank/DDBJ databases">
        <title>The Genome Sequence of Aphanomyces astaci APO3.</title>
        <authorList>
            <consortium name="The Broad Institute Genomics Platform"/>
            <person name="Russ C."/>
            <person name="Tyler B."/>
            <person name="van West P."/>
            <person name="Dieguez-Uribeondo J."/>
            <person name="Young S.K."/>
            <person name="Zeng Q."/>
            <person name="Gargeya S."/>
            <person name="Fitzgerald M."/>
            <person name="Abouelleil A."/>
            <person name="Alvarado L."/>
            <person name="Chapman S.B."/>
            <person name="Gainer-Dewar J."/>
            <person name="Goldberg J."/>
            <person name="Griggs A."/>
            <person name="Gujja S."/>
            <person name="Hansen M."/>
            <person name="Howarth C."/>
            <person name="Imamovic A."/>
            <person name="Ireland A."/>
            <person name="Larimer J."/>
            <person name="McCowan C."/>
            <person name="Murphy C."/>
            <person name="Pearson M."/>
            <person name="Poon T.W."/>
            <person name="Priest M."/>
            <person name="Roberts A."/>
            <person name="Saif S."/>
            <person name="Shea T."/>
            <person name="Sykes S."/>
            <person name="Wortman J."/>
            <person name="Nusbaum C."/>
            <person name="Birren B."/>
        </authorList>
    </citation>
    <scope>NUCLEOTIDE SEQUENCE [LARGE SCALE GENOMIC DNA]</scope>
    <source>
        <strain evidence="1">APO3</strain>
    </source>
</reference>
<protein>
    <submittedName>
        <fullName evidence="1">Uncharacterized protein</fullName>
    </submittedName>
</protein>
<dbReference type="InterPro" id="IPR019317">
    <property type="entry name" value="BRI3"/>
</dbReference>
<dbReference type="GeneID" id="20811007"/>
<accession>W4GBR7</accession>
<proteinExistence type="predicted"/>
<dbReference type="VEuPathDB" id="FungiDB:H257_09011"/>
<gene>
    <name evidence="1" type="ORF">H257_09011</name>
</gene>
<dbReference type="OrthoDB" id="2564984at2759"/>
<dbReference type="EMBL" id="KI913134">
    <property type="protein sequence ID" value="ETV77117.1"/>
    <property type="molecule type" value="Genomic_DNA"/>
</dbReference>